<proteinExistence type="predicted"/>
<accession>A0ABN2GWY6</accession>
<keyword evidence="2" id="KW-1185">Reference proteome</keyword>
<evidence type="ECO:0000313" key="2">
    <source>
        <dbReference type="Proteomes" id="UP001500618"/>
    </source>
</evidence>
<reference evidence="1 2" key="1">
    <citation type="journal article" date="2019" name="Int. J. Syst. Evol. Microbiol.">
        <title>The Global Catalogue of Microorganisms (GCM) 10K type strain sequencing project: providing services to taxonomists for standard genome sequencing and annotation.</title>
        <authorList>
            <consortium name="The Broad Institute Genomics Platform"/>
            <consortium name="The Broad Institute Genome Sequencing Center for Infectious Disease"/>
            <person name="Wu L."/>
            <person name="Ma J."/>
        </authorList>
    </citation>
    <scope>NUCLEOTIDE SEQUENCE [LARGE SCALE GENOMIC DNA]</scope>
    <source>
        <strain evidence="1 2">JCM 14718</strain>
    </source>
</reference>
<gene>
    <name evidence="1" type="ORF">GCM10009765_29400</name>
</gene>
<dbReference type="EMBL" id="BAAANY010000009">
    <property type="protein sequence ID" value="GAA1678215.1"/>
    <property type="molecule type" value="Genomic_DNA"/>
</dbReference>
<comment type="caution">
    <text evidence="1">The sequence shown here is derived from an EMBL/GenBank/DDBJ whole genome shotgun (WGS) entry which is preliminary data.</text>
</comment>
<name>A0ABN2GWY6_9ACTN</name>
<dbReference type="Proteomes" id="UP001500618">
    <property type="component" value="Unassembled WGS sequence"/>
</dbReference>
<evidence type="ECO:0000313" key="1">
    <source>
        <dbReference type="EMBL" id="GAA1678215.1"/>
    </source>
</evidence>
<sequence>MVKVVVCARGGTGWVPSKLANFRVKGRSGAGWGARGSVLSKGGVTRGVKSGYRTEMRVCAGGFGLGVA</sequence>
<protein>
    <submittedName>
        <fullName evidence="1">Uncharacterized protein</fullName>
    </submittedName>
</protein>
<organism evidence="1 2">
    <name type="scientific">Fodinicola feengrottensis</name>
    <dbReference type="NCBI Taxonomy" id="435914"/>
    <lineage>
        <taxon>Bacteria</taxon>
        <taxon>Bacillati</taxon>
        <taxon>Actinomycetota</taxon>
        <taxon>Actinomycetes</taxon>
        <taxon>Mycobacteriales</taxon>
        <taxon>Fodinicola</taxon>
    </lineage>
</organism>